<name>A0ABQ7FYN1_DUNSA</name>
<feature type="compositionally biased region" description="Polar residues" evidence="1">
    <location>
        <begin position="92"/>
        <end position="118"/>
    </location>
</feature>
<evidence type="ECO:0000256" key="1">
    <source>
        <dbReference type="SAM" id="MobiDB-lite"/>
    </source>
</evidence>
<evidence type="ECO:0000313" key="2">
    <source>
        <dbReference type="EMBL" id="KAF5827465.1"/>
    </source>
</evidence>
<proteinExistence type="predicted"/>
<protein>
    <submittedName>
        <fullName evidence="2">Uncharacterized protein</fullName>
    </submittedName>
</protein>
<organism evidence="2 3">
    <name type="scientific">Dunaliella salina</name>
    <name type="common">Green alga</name>
    <name type="synonym">Protococcus salinus</name>
    <dbReference type="NCBI Taxonomy" id="3046"/>
    <lineage>
        <taxon>Eukaryota</taxon>
        <taxon>Viridiplantae</taxon>
        <taxon>Chlorophyta</taxon>
        <taxon>core chlorophytes</taxon>
        <taxon>Chlorophyceae</taxon>
        <taxon>CS clade</taxon>
        <taxon>Chlamydomonadales</taxon>
        <taxon>Dunaliellaceae</taxon>
        <taxon>Dunaliella</taxon>
    </lineage>
</organism>
<dbReference type="PROSITE" id="PS51257">
    <property type="entry name" value="PROKAR_LIPOPROTEIN"/>
    <property type="match status" value="1"/>
</dbReference>
<dbReference type="Proteomes" id="UP000815325">
    <property type="component" value="Unassembled WGS sequence"/>
</dbReference>
<reference evidence="2" key="1">
    <citation type="submission" date="2017-08" db="EMBL/GenBank/DDBJ databases">
        <authorList>
            <person name="Polle J.E."/>
            <person name="Barry K."/>
            <person name="Cushman J."/>
            <person name="Schmutz J."/>
            <person name="Tran D."/>
            <person name="Hathwaick L.T."/>
            <person name="Yim W.C."/>
            <person name="Jenkins J."/>
            <person name="Mckie-Krisberg Z.M."/>
            <person name="Prochnik S."/>
            <person name="Lindquist E."/>
            <person name="Dockter R.B."/>
            <person name="Adam C."/>
            <person name="Molina H."/>
            <person name="Bunkerborg J."/>
            <person name="Jin E."/>
            <person name="Buchheim M."/>
            <person name="Magnuson J."/>
        </authorList>
    </citation>
    <scope>NUCLEOTIDE SEQUENCE</scope>
    <source>
        <strain evidence="2">CCAP 19/18</strain>
    </source>
</reference>
<evidence type="ECO:0000313" key="3">
    <source>
        <dbReference type="Proteomes" id="UP000815325"/>
    </source>
</evidence>
<keyword evidence="3" id="KW-1185">Reference proteome</keyword>
<accession>A0ABQ7FYN1</accession>
<gene>
    <name evidence="2" type="ORF">DUNSADRAFT_616</name>
</gene>
<sequence>MGCSKLNCLVAEVLEAQLLPSHWYVLVAGGCSKLKCLVAEVLEAQLLLVPLSHDIPVGQMGSSKLKDEAELEIDLTGAQESGVRPSAPSPPQESYAQAQSSTEDALSSSRQQGIQSPPVSFAPEEKMDSSLPEPQQEELRTPGLDKCLAWVEVCYVERQGPSVSVRTLCLLGSLIWRPTSMNMGVACQS</sequence>
<dbReference type="EMBL" id="MU070498">
    <property type="protein sequence ID" value="KAF5827465.1"/>
    <property type="molecule type" value="Genomic_DNA"/>
</dbReference>
<feature type="region of interest" description="Disordered" evidence="1">
    <location>
        <begin position="78"/>
        <end position="139"/>
    </location>
</feature>
<comment type="caution">
    <text evidence="2">The sequence shown here is derived from an EMBL/GenBank/DDBJ whole genome shotgun (WGS) entry which is preliminary data.</text>
</comment>